<dbReference type="EnsemblMetazoa" id="MESCA008857-RA">
    <property type="protein sequence ID" value="MESCA008857-PA"/>
    <property type="gene ID" value="MESCA008857"/>
</dbReference>
<dbReference type="EMBL" id="CAQQ02016935">
    <property type="status" value="NOT_ANNOTATED_CDS"/>
    <property type="molecule type" value="Genomic_DNA"/>
</dbReference>
<dbReference type="AlphaFoldDB" id="T1GYD2"/>
<reference evidence="1" key="2">
    <citation type="submission" date="2015-06" db="UniProtKB">
        <authorList>
            <consortium name="EnsemblMetazoa"/>
        </authorList>
    </citation>
    <scope>IDENTIFICATION</scope>
</reference>
<organism evidence="1 2">
    <name type="scientific">Megaselia scalaris</name>
    <name type="common">Humpbacked fly</name>
    <name type="synonym">Phora scalaris</name>
    <dbReference type="NCBI Taxonomy" id="36166"/>
    <lineage>
        <taxon>Eukaryota</taxon>
        <taxon>Metazoa</taxon>
        <taxon>Ecdysozoa</taxon>
        <taxon>Arthropoda</taxon>
        <taxon>Hexapoda</taxon>
        <taxon>Insecta</taxon>
        <taxon>Pterygota</taxon>
        <taxon>Neoptera</taxon>
        <taxon>Endopterygota</taxon>
        <taxon>Diptera</taxon>
        <taxon>Brachycera</taxon>
        <taxon>Muscomorpha</taxon>
        <taxon>Platypezoidea</taxon>
        <taxon>Phoridae</taxon>
        <taxon>Megaseliini</taxon>
        <taxon>Megaselia</taxon>
    </lineage>
</organism>
<evidence type="ECO:0000313" key="2">
    <source>
        <dbReference type="Proteomes" id="UP000015102"/>
    </source>
</evidence>
<evidence type="ECO:0000313" key="1">
    <source>
        <dbReference type="EnsemblMetazoa" id="MESCA008857-PA"/>
    </source>
</evidence>
<protein>
    <submittedName>
        <fullName evidence="1">Uncharacterized protein</fullName>
    </submittedName>
</protein>
<dbReference type="Proteomes" id="UP000015102">
    <property type="component" value="Unassembled WGS sequence"/>
</dbReference>
<sequence length="65" mass="7392">MDVELEELTKEALAAKISFSSIKQVYQAAKDGHYLLLLSTLKQFNNPEICSLILNIHILTYLLIK</sequence>
<reference evidence="2" key="1">
    <citation type="submission" date="2013-02" db="EMBL/GenBank/DDBJ databases">
        <authorList>
            <person name="Hughes D."/>
        </authorList>
    </citation>
    <scope>NUCLEOTIDE SEQUENCE</scope>
    <source>
        <strain>Durham</strain>
        <strain evidence="2">NC isolate 2 -- Noor lab</strain>
    </source>
</reference>
<dbReference type="HOGENOM" id="CLU_2852272_0_0_1"/>
<keyword evidence="2" id="KW-1185">Reference proteome</keyword>
<accession>T1GYD2</accession>
<proteinExistence type="predicted"/>
<name>T1GYD2_MEGSC</name>